<protein>
    <submittedName>
        <fullName evidence="1">ABC transporter substrate-binding protein</fullName>
    </submittedName>
</protein>
<dbReference type="PROSITE" id="PS51318">
    <property type="entry name" value="TAT"/>
    <property type="match status" value="1"/>
</dbReference>
<organism evidence="1 2">
    <name type="scientific">Natronosalvus hydrolyticus</name>
    <dbReference type="NCBI Taxonomy" id="2979988"/>
    <lineage>
        <taxon>Archaea</taxon>
        <taxon>Methanobacteriati</taxon>
        <taxon>Methanobacteriota</taxon>
        <taxon>Stenosarchaea group</taxon>
        <taxon>Halobacteria</taxon>
        <taxon>Halobacteriales</taxon>
        <taxon>Natrialbaceae</taxon>
        <taxon>Natronosalvus</taxon>
    </lineage>
</organism>
<accession>A0AAP3E826</accession>
<comment type="caution">
    <text evidence="1">The sequence shown here is derived from an EMBL/GenBank/DDBJ whole genome shotgun (WGS) entry which is preliminary data.</text>
</comment>
<dbReference type="PROSITE" id="PS51257">
    <property type="entry name" value="PROKAR_LIPOPROTEIN"/>
    <property type="match status" value="1"/>
</dbReference>
<dbReference type="EMBL" id="JAOPJZ010000062">
    <property type="protein sequence ID" value="MCU4754528.1"/>
    <property type="molecule type" value="Genomic_DNA"/>
</dbReference>
<feature type="non-terminal residue" evidence="1">
    <location>
        <position position="107"/>
    </location>
</feature>
<gene>
    <name evidence="1" type="ORF">OB919_21595</name>
</gene>
<dbReference type="InterPro" id="IPR006311">
    <property type="entry name" value="TAT_signal"/>
</dbReference>
<dbReference type="SUPFAM" id="SSF53822">
    <property type="entry name" value="Periplasmic binding protein-like I"/>
    <property type="match status" value="1"/>
</dbReference>
<dbReference type="Proteomes" id="UP001321047">
    <property type="component" value="Unassembled WGS sequence"/>
</dbReference>
<proteinExistence type="predicted"/>
<dbReference type="InterPro" id="IPR028082">
    <property type="entry name" value="Peripla_BP_I"/>
</dbReference>
<sequence length="107" mass="10634">MSLPPTRRAVLSTLGAGGLGALAGCLSDIGRLSSDSEAEAVGGTDRTIQLGIMQPLSGDLGAVGNPIADAAELPVTQVRDAVDIGIEYTTVDTGADPIMAIGEAVSL</sequence>
<reference evidence="1 2" key="1">
    <citation type="submission" date="2022-09" db="EMBL/GenBank/DDBJ databases">
        <title>Enrichment on poylsaccharides allowed isolation of novel metabolic and taxonomic groups of Haloarchaea.</title>
        <authorList>
            <person name="Sorokin D.Y."/>
            <person name="Elcheninov A.G."/>
            <person name="Khizhniak T.V."/>
            <person name="Kolganova T.V."/>
            <person name="Kublanov I.V."/>
        </authorList>
    </citation>
    <scope>NUCLEOTIDE SEQUENCE [LARGE SCALE GENOMIC DNA]</scope>
    <source>
        <strain evidence="1 2">AArc-curdl1</strain>
    </source>
</reference>
<dbReference type="AlphaFoldDB" id="A0AAP3E826"/>
<evidence type="ECO:0000313" key="2">
    <source>
        <dbReference type="Proteomes" id="UP001321047"/>
    </source>
</evidence>
<dbReference type="Gene3D" id="3.40.50.2300">
    <property type="match status" value="1"/>
</dbReference>
<name>A0AAP3E826_9EURY</name>
<evidence type="ECO:0000313" key="1">
    <source>
        <dbReference type="EMBL" id="MCU4754528.1"/>
    </source>
</evidence>
<keyword evidence="2" id="KW-1185">Reference proteome</keyword>